<gene>
    <name evidence="2" type="ORF">PFISCL1PPCAC_21381</name>
</gene>
<dbReference type="PANTHER" id="PTHR46561">
    <property type="entry name" value="SERPENTINE RECEPTOR, CLASS AB (CLASS A-LIKE)-RELATED"/>
    <property type="match status" value="1"/>
</dbReference>
<dbReference type="InterPro" id="IPR053286">
    <property type="entry name" value="Nematode_rcpt-like_srab"/>
</dbReference>
<dbReference type="Proteomes" id="UP001432322">
    <property type="component" value="Unassembled WGS sequence"/>
</dbReference>
<accession>A0AAV5WDV1</accession>
<keyword evidence="1" id="KW-0472">Membrane</keyword>
<dbReference type="PANTHER" id="PTHR46561:SF11">
    <property type="entry name" value="SERPENTINE RECEPTOR CLASS ALPHA_BETA-14"/>
    <property type="match status" value="1"/>
</dbReference>
<feature type="transmembrane region" description="Helical" evidence="1">
    <location>
        <begin position="88"/>
        <end position="110"/>
    </location>
</feature>
<protein>
    <recommendedName>
        <fullName evidence="4">G protein-coupled receptor</fullName>
    </recommendedName>
</protein>
<dbReference type="EMBL" id="BTSY01000005">
    <property type="protein sequence ID" value="GMT30086.1"/>
    <property type="molecule type" value="Genomic_DNA"/>
</dbReference>
<organism evidence="2 3">
    <name type="scientific">Pristionchus fissidentatus</name>
    <dbReference type="NCBI Taxonomy" id="1538716"/>
    <lineage>
        <taxon>Eukaryota</taxon>
        <taxon>Metazoa</taxon>
        <taxon>Ecdysozoa</taxon>
        <taxon>Nematoda</taxon>
        <taxon>Chromadorea</taxon>
        <taxon>Rhabditida</taxon>
        <taxon>Rhabditina</taxon>
        <taxon>Diplogasteromorpha</taxon>
        <taxon>Diplogasteroidea</taxon>
        <taxon>Neodiplogasteridae</taxon>
        <taxon>Pristionchus</taxon>
    </lineage>
</organism>
<feature type="transmembrane region" description="Helical" evidence="1">
    <location>
        <begin position="35"/>
        <end position="54"/>
    </location>
</feature>
<evidence type="ECO:0000313" key="2">
    <source>
        <dbReference type="EMBL" id="GMT30086.1"/>
    </source>
</evidence>
<feature type="transmembrane region" description="Helical" evidence="1">
    <location>
        <begin position="131"/>
        <end position="150"/>
    </location>
</feature>
<sequence>MSAFFSSHHILVALSFERLYSSLFPARFEKQSNRALTTISALTAITLSSAYVMLNVSDDGKLFFNTKLVALTDLKIAPIAARYSRMMIIIFLSNFLSLFIFTLDVYLNFYRKRRGQDKLSVKYQLAENRRVLLTLFPIELADSVMALLSASGQVI</sequence>
<evidence type="ECO:0008006" key="4">
    <source>
        <dbReference type="Google" id="ProtNLM"/>
    </source>
</evidence>
<evidence type="ECO:0000313" key="3">
    <source>
        <dbReference type="Proteomes" id="UP001432322"/>
    </source>
</evidence>
<evidence type="ECO:0000256" key="1">
    <source>
        <dbReference type="SAM" id="Phobius"/>
    </source>
</evidence>
<feature type="non-terminal residue" evidence="2">
    <location>
        <position position="155"/>
    </location>
</feature>
<keyword evidence="1" id="KW-1133">Transmembrane helix</keyword>
<name>A0AAV5WDV1_9BILA</name>
<dbReference type="Gene3D" id="1.20.1070.10">
    <property type="entry name" value="Rhodopsin 7-helix transmembrane proteins"/>
    <property type="match status" value="1"/>
</dbReference>
<proteinExistence type="predicted"/>
<reference evidence="2" key="1">
    <citation type="submission" date="2023-10" db="EMBL/GenBank/DDBJ databases">
        <title>Genome assembly of Pristionchus species.</title>
        <authorList>
            <person name="Yoshida K."/>
            <person name="Sommer R.J."/>
        </authorList>
    </citation>
    <scope>NUCLEOTIDE SEQUENCE</scope>
    <source>
        <strain evidence="2">RS5133</strain>
    </source>
</reference>
<keyword evidence="1" id="KW-0812">Transmembrane</keyword>
<comment type="caution">
    <text evidence="2">The sequence shown here is derived from an EMBL/GenBank/DDBJ whole genome shotgun (WGS) entry which is preliminary data.</text>
</comment>
<keyword evidence="3" id="KW-1185">Reference proteome</keyword>
<dbReference type="AlphaFoldDB" id="A0AAV5WDV1"/>